<reference evidence="2 3" key="1">
    <citation type="submission" date="2019-04" db="EMBL/GenBank/DDBJ databases">
        <authorList>
            <person name="Jiang L."/>
        </authorList>
    </citation>
    <scope>NUCLEOTIDE SEQUENCE [LARGE SCALE GENOMIC DNA]</scope>
    <source>
        <strain evidence="2 3">YIM 131861</strain>
    </source>
</reference>
<accession>A0A4S4FJV3</accession>
<dbReference type="PANTHER" id="PTHR43317">
    <property type="entry name" value="THERMOSPERMINE SYNTHASE ACAULIS5"/>
    <property type="match status" value="1"/>
</dbReference>
<dbReference type="GO" id="GO:0008168">
    <property type="term" value="F:methyltransferase activity"/>
    <property type="evidence" value="ECO:0007669"/>
    <property type="project" value="UniProtKB-KW"/>
</dbReference>
<sequence length="241" mass="25797">MGDSFRLYEDSFVPGSWVLSVGGIRQSHVDPSDPGRLFFEYTRRIGHVIDLIADPGAPIRVLHLGGGGLTMARYVALTRPDSHQVVVDIDREQTEFVLDRLPLPSGADVAFVYADALRSLGELAASDEIAFDVAIVDIYEALESPEYVGVQGFFASLIPLVALGGAIAVNVADGPSRIQAHAQRHELARVVEATLAVAPARVMAGEEAGNIVLVGGDDELVSRLAPELERRGPHPVTVEVD</sequence>
<dbReference type="OrthoDB" id="8221452at2"/>
<evidence type="ECO:0000256" key="1">
    <source>
        <dbReference type="ARBA" id="ARBA00023115"/>
    </source>
</evidence>
<dbReference type="SUPFAM" id="SSF53335">
    <property type="entry name" value="S-adenosyl-L-methionine-dependent methyltransferases"/>
    <property type="match status" value="1"/>
</dbReference>
<dbReference type="AlphaFoldDB" id="A0A4S4FJV3"/>
<dbReference type="GO" id="GO:0032259">
    <property type="term" value="P:methylation"/>
    <property type="evidence" value="ECO:0007669"/>
    <property type="project" value="UniProtKB-KW"/>
</dbReference>
<dbReference type="Proteomes" id="UP000307380">
    <property type="component" value="Unassembled WGS sequence"/>
</dbReference>
<keyword evidence="3" id="KW-1185">Reference proteome</keyword>
<protein>
    <submittedName>
        <fullName evidence="2">SAM-dependent methyltransferase</fullName>
    </submittedName>
</protein>
<dbReference type="NCBIfam" id="NF037959">
    <property type="entry name" value="MFS_SpdSyn"/>
    <property type="match status" value="1"/>
</dbReference>
<dbReference type="GO" id="GO:0006596">
    <property type="term" value="P:polyamine biosynthetic process"/>
    <property type="evidence" value="ECO:0007669"/>
    <property type="project" value="UniProtKB-KW"/>
</dbReference>
<comment type="caution">
    <text evidence="2">The sequence shown here is derived from an EMBL/GenBank/DDBJ whole genome shotgun (WGS) entry which is preliminary data.</text>
</comment>
<evidence type="ECO:0000313" key="2">
    <source>
        <dbReference type="EMBL" id="THG30411.1"/>
    </source>
</evidence>
<dbReference type="PANTHER" id="PTHR43317:SF1">
    <property type="entry name" value="THERMOSPERMINE SYNTHASE ACAULIS5"/>
    <property type="match status" value="1"/>
</dbReference>
<keyword evidence="1" id="KW-0620">Polyamine biosynthesis</keyword>
<dbReference type="RefSeq" id="WP_136425378.1">
    <property type="nucleotide sequence ID" value="NZ_OZ241748.1"/>
</dbReference>
<dbReference type="EMBL" id="SSSN01000014">
    <property type="protein sequence ID" value="THG30411.1"/>
    <property type="molecule type" value="Genomic_DNA"/>
</dbReference>
<keyword evidence="2" id="KW-0808">Transferase</keyword>
<dbReference type="Gene3D" id="3.40.50.150">
    <property type="entry name" value="Vaccinia Virus protein VP39"/>
    <property type="match status" value="1"/>
</dbReference>
<evidence type="ECO:0000313" key="3">
    <source>
        <dbReference type="Proteomes" id="UP000307380"/>
    </source>
</evidence>
<gene>
    <name evidence="2" type="ORF">E6C70_15360</name>
</gene>
<dbReference type="InterPro" id="IPR029063">
    <property type="entry name" value="SAM-dependent_MTases_sf"/>
</dbReference>
<organism evidence="2 3">
    <name type="scientific">Orlajensenia flava</name>
    <dbReference type="NCBI Taxonomy" id="2565934"/>
    <lineage>
        <taxon>Bacteria</taxon>
        <taxon>Bacillati</taxon>
        <taxon>Actinomycetota</taxon>
        <taxon>Actinomycetes</taxon>
        <taxon>Micrococcales</taxon>
        <taxon>Microbacteriaceae</taxon>
        <taxon>Orlajensenia</taxon>
    </lineage>
</organism>
<proteinExistence type="predicted"/>
<name>A0A4S4FJV3_9MICO</name>
<keyword evidence="2" id="KW-0489">Methyltransferase</keyword>